<accession>A0A2M9Y9R6</accession>
<dbReference type="GO" id="GO:0005886">
    <property type="term" value="C:plasma membrane"/>
    <property type="evidence" value="ECO:0007669"/>
    <property type="project" value="UniProtKB-SubCell"/>
</dbReference>
<feature type="domain" description="RDD" evidence="7">
    <location>
        <begin position="17"/>
        <end position="188"/>
    </location>
</feature>
<evidence type="ECO:0000313" key="9">
    <source>
        <dbReference type="Proteomes" id="UP000231926"/>
    </source>
</evidence>
<keyword evidence="3 6" id="KW-0812">Transmembrane</keyword>
<dbReference type="AlphaFoldDB" id="A0A2M9Y9R6"/>
<comment type="caution">
    <text evidence="8">The sequence shown here is derived from an EMBL/GenBank/DDBJ whole genome shotgun (WGS) entry which is preliminary data.</text>
</comment>
<evidence type="ECO:0000259" key="7">
    <source>
        <dbReference type="Pfam" id="PF06271"/>
    </source>
</evidence>
<protein>
    <submittedName>
        <fullName evidence="8">Transporter</fullName>
    </submittedName>
</protein>
<feature type="transmembrane region" description="Helical" evidence="6">
    <location>
        <begin position="28"/>
        <end position="49"/>
    </location>
</feature>
<dbReference type="OrthoDB" id="325176at2"/>
<dbReference type="EMBL" id="NPDR01000007">
    <property type="protein sequence ID" value="PJZ48179.1"/>
    <property type="molecule type" value="Genomic_DNA"/>
</dbReference>
<evidence type="ECO:0000256" key="3">
    <source>
        <dbReference type="ARBA" id="ARBA00022692"/>
    </source>
</evidence>
<feature type="transmembrane region" description="Helical" evidence="6">
    <location>
        <begin position="157"/>
        <end position="175"/>
    </location>
</feature>
<evidence type="ECO:0000256" key="2">
    <source>
        <dbReference type="ARBA" id="ARBA00022475"/>
    </source>
</evidence>
<proteinExistence type="predicted"/>
<dbReference type="Proteomes" id="UP000231926">
    <property type="component" value="Unassembled WGS sequence"/>
</dbReference>
<gene>
    <name evidence="8" type="ORF">CH362_15435</name>
</gene>
<keyword evidence="4 6" id="KW-1133">Transmembrane helix</keyword>
<feature type="transmembrane region" description="Helical" evidence="6">
    <location>
        <begin position="105"/>
        <end position="124"/>
    </location>
</feature>
<dbReference type="PANTHER" id="PTHR36115">
    <property type="entry name" value="PROLINE-RICH ANTIGEN HOMOLOG-RELATED"/>
    <property type="match status" value="1"/>
</dbReference>
<dbReference type="PANTHER" id="PTHR36115:SF4">
    <property type="entry name" value="MEMBRANE PROTEIN"/>
    <property type="match status" value="1"/>
</dbReference>
<comment type="subcellular location">
    <subcellularLocation>
        <location evidence="1">Cell membrane</location>
        <topology evidence="1">Multi-pass membrane protein</topology>
    </subcellularLocation>
</comment>
<keyword evidence="5 6" id="KW-0472">Membrane</keyword>
<evidence type="ECO:0000256" key="4">
    <source>
        <dbReference type="ARBA" id="ARBA00022989"/>
    </source>
</evidence>
<dbReference type="RefSeq" id="WP_100711223.1">
    <property type="nucleotide sequence ID" value="NZ_NPDR01000007.1"/>
</dbReference>
<feature type="transmembrane region" description="Helical" evidence="6">
    <location>
        <begin position="55"/>
        <end position="73"/>
    </location>
</feature>
<dbReference type="Pfam" id="PF06271">
    <property type="entry name" value="RDD"/>
    <property type="match status" value="1"/>
</dbReference>
<evidence type="ECO:0000256" key="5">
    <source>
        <dbReference type="ARBA" id="ARBA00023136"/>
    </source>
</evidence>
<dbReference type="InterPro" id="IPR010432">
    <property type="entry name" value="RDD"/>
</dbReference>
<evidence type="ECO:0000256" key="6">
    <source>
        <dbReference type="SAM" id="Phobius"/>
    </source>
</evidence>
<sequence>MKSIFEKINTEEKHLAYASLSRRIYAQFLDFLILCPVLIPQIMVFYYHNKMVYELFPFYTALHSLLYVGYRFVMHALYGRTFGKAFAGIIVTDSYKGRLGWIRSFIRTLPELTLSLVTIMSAVYDSRIFMEHQAEMEGLPLAGVHRILNKWNPLDNFTFWDSIIYYGISVIYILFSHKRTALHDLFAGTRVLRYKGEKPF</sequence>
<reference evidence="8 9" key="1">
    <citation type="submission" date="2017-07" db="EMBL/GenBank/DDBJ databases">
        <title>Leptospira spp. isolated from tropical soils.</title>
        <authorList>
            <person name="Thibeaux R."/>
            <person name="Iraola G."/>
            <person name="Ferres I."/>
            <person name="Bierque E."/>
            <person name="Girault D."/>
            <person name="Soupe-Gilbert M.-E."/>
            <person name="Picardeau M."/>
            <person name="Goarant C."/>
        </authorList>
    </citation>
    <scope>NUCLEOTIDE SEQUENCE [LARGE SCALE GENOMIC DNA]</scope>
    <source>
        <strain evidence="8 9">FH4-C-A2</strain>
    </source>
</reference>
<keyword evidence="9" id="KW-1185">Reference proteome</keyword>
<organism evidence="8 9">
    <name type="scientific">Leptospira saintgironsiae</name>
    <dbReference type="NCBI Taxonomy" id="2023183"/>
    <lineage>
        <taxon>Bacteria</taxon>
        <taxon>Pseudomonadati</taxon>
        <taxon>Spirochaetota</taxon>
        <taxon>Spirochaetia</taxon>
        <taxon>Leptospirales</taxon>
        <taxon>Leptospiraceae</taxon>
        <taxon>Leptospira</taxon>
    </lineage>
</organism>
<dbReference type="InterPro" id="IPR051791">
    <property type="entry name" value="Pra-immunoreactive"/>
</dbReference>
<keyword evidence="2" id="KW-1003">Cell membrane</keyword>
<name>A0A2M9Y9R6_9LEPT</name>
<evidence type="ECO:0000256" key="1">
    <source>
        <dbReference type="ARBA" id="ARBA00004651"/>
    </source>
</evidence>
<evidence type="ECO:0000313" key="8">
    <source>
        <dbReference type="EMBL" id="PJZ48179.1"/>
    </source>
</evidence>